<evidence type="ECO:0000313" key="2">
    <source>
        <dbReference type="Proteomes" id="UP001165287"/>
    </source>
</evidence>
<gene>
    <name evidence="1" type="ORF">K9V48_15675</name>
</gene>
<evidence type="ECO:0000313" key="1">
    <source>
        <dbReference type="EMBL" id="MBZ5751645.1"/>
    </source>
</evidence>
<reference evidence="1" key="1">
    <citation type="submission" date="2024-05" db="EMBL/GenBank/DDBJ databases">
        <title>Metabacillus sp. nov., isolated from the rhizosphere soil of tomato plants.</title>
        <authorList>
            <person name="Ma R."/>
        </authorList>
    </citation>
    <scope>NUCLEOTIDE SEQUENCE</scope>
    <source>
        <strain evidence="1">DBTR6</strain>
    </source>
</reference>
<dbReference type="RefSeq" id="WP_224139969.1">
    <property type="nucleotide sequence ID" value="NZ_JAIQUM010000036.1"/>
</dbReference>
<organism evidence="1 2">
    <name type="scientific">Metabacillus rhizolycopersici</name>
    <dbReference type="NCBI Taxonomy" id="2875709"/>
    <lineage>
        <taxon>Bacteria</taxon>
        <taxon>Bacillati</taxon>
        <taxon>Bacillota</taxon>
        <taxon>Bacilli</taxon>
        <taxon>Bacillales</taxon>
        <taxon>Bacillaceae</taxon>
        <taxon>Metabacillus</taxon>
    </lineage>
</organism>
<protein>
    <submittedName>
        <fullName evidence="1">Uncharacterized protein</fullName>
    </submittedName>
</protein>
<dbReference type="EMBL" id="JAIQUM010000036">
    <property type="protein sequence ID" value="MBZ5751645.1"/>
    <property type="molecule type" value="Genomic_DNA"/>
</dbReference>
<proteinExistence type="predicted"/>
<name>A0ABS7UUM3_9BACI</name>
<keyword evidence="2" id="KW-1185">Reference proteome</keyword>
<comment type="caution">
    <text evidence="1">The sequence shown here is derived from an EMBL/GenBank/DDBJ whole genome shotgun (WGS) entry which is preliminary data.</text>
</comment>
<dbReference type="Proteomes" id="UP001165287">
    <property type="component" value="Unassembled WGS sequence"/>
</dbReference>
<accession>A0ABS7UUM3</accession>
<sequence>MSGEFFANYKEFIRIPIEKQKHKHKEFDPQDYALHYILTLSLNDSLLSNWGEANKYEIEVDKSIEKVLEEFNKTQKGLYHLQLLELEEDQLYFVLSLSCKTKVDKQVAEEQIAHIIEKVISNPFYVGQSWFRLIGDRGRIDRKLFCFSFIEYKI</sequence>